<dbReference type="InterPro" id="IPR006076">
    <property type="entry name" value="FAD-dep_OxRdtase"/>
</dbReference>
<dbReference type="Gene3D" id="1.10.8.870">
    <property type="entry name" value="Alpha-glycerophosphate oxidase, cap domain"/>
    <property type="match status" value="1"/>
</dbReference>
<dbReference type="PANTHER" id="PTHR11985">
    <property type="entry name" value="GLYCEROL-3-PHOSPHATE DEHYDROGENASE"/>
    <property type="match status" value="1"/>
</dbReference>
<feature type="domain" description="Alpha-glycerophosphate oxidase C-terminal" evidence="8">
    <location>
        <begin position="425"/>
        <end position="526"/>
    </location>
</feature>
<feature type="domain" description="FAD dependent oxidoreductase" evidence="7">
    <location>
        <begin position="29"/>
        <end position="357"/>
    </location>
</feature>
<dbReference type="InterPro" id="IPR036188">
    <property type="entry name" value="FAD/NAD-bd_sf"/>
</dbReference>
<dbReference type="EMBL" id="CP114976">
    <property type="protein sequence ID" value="WBE24749.1"/>
    <property type="molecule type" value="Genomic_DNA"/>
</dbReference>
<evidence type="ECO:0000259" key="7">
    <source>
        <dbReference type="Pfam" id="PF01266"/>
    </source>
</evidence>
<keyword evidence="6" id="KW-0560">Oxidoreductase</keyword>
<dbReference type="AlphaFoldDB" id="A0AAE9VS48"/>
<keyword evidence="5" id="KW-0274">FAD</keyword>
<dbReference type="InterPro" id="IPR000447">
    <property type="entry name" value="G3P_DH_FAD-dep"/>
</dbReference>
<gene>
    <name evidence="9" type="ORF">O6P33_10285</name>
</gene>
<dbReference type="Proteomes" id="UP001212189">
    <property type="component" value="Chromosome"/>
</dbReference>
<dbReference type="Gene3D" id="3.50.50.60">
    <property type="entry name" value="FAD/NAD(P)-binding domain"/>
    <property type="match status" value="1"/>
</dbReference>
<comment type="cofactor">
    <cofactor evidence="1">
        <name>FAD</name>
        <dbReference type="ChEBI" id="CHEBI:57692"/>
    </cofactor>
</comment>
<dbReference type="SUPFAM" id="SSF51905">
    <property type="entry name" value="FAD/NAD(P)-binding domain"/>
    <property type="match status" value="1"/>
</dbReference>
<evidence type="ECO:0000313" key="9">
    <source>
        <dbReference type="EMBL" id="WBE24749.1"/>
    </source>
</evidence>
<dbReference type="PRINTS" id="PR01001">
    <property type="entry name" value="FADG3PDH"/>
</dbReference>
<comment type="similarity">
    <text evidence="2">Belongs to the FAD-dependent glycerol-3-phosphate dehydrogenase family.</text>
</comment>
<dbReference type="PANTHER" id="PTHR11985:SF35">
    <property type="entry name" value="ANAEROBIC GLYCEROL-3-PHOSPHATE DEHYDROGENASE SUBUNIT A"/>
    <property type="match status" value="1"/>
</dbReference>
<dbReference type="Pfam" id="PF16901">
    <property type="entry name" value="DAO_C"/>
    <property type="match status" value="1"/>
</dbReference>
<evidence type="ECO:0000313" key="10">
    <source>
        <dbReference type="Proteomes" id="UP001212189"/>
    </source>
</evidence>
<keyword evidence="4" id="KW-0319">Glycerol metabolism</keyword>
<dbReference type="InterPro" id="IPR038299">
    <property type="entry name" value="DAO_C_sf"/>
</dbReference>
<dbReference type="GO" id="GO:0004368">
    <property type="term" value="F:glycerol-3-phosphate dehydrogenase (quinone) activity"/>
    <property type="evidence" value="ECO:0007669"/>
    <property type="project" value="InterPro"/>
</dbReference>
<name>A0AAE9VS48_9GAMM</name>
<dbReference type="RefSeq" id="WP_269817693.1">
    <property type="nucleotide sequence ID" value="NZ_CP114976.1"/>
</dbReference>
<dbReference type="Pfam" id="PF01266">
    <property type="entry name" value="DAO"/>
    <property type="match status" value="1"/>
</dbReference>
<evidence type="ECO:0000256" key="3">
    <source>
        <dbReference type="ARBA" id="ARBA00022630"/>
    </source>
</evidence>
<evidence type="ECO:0000256" key="5">
    <source>
        <dbReference type="ARBA" id="ARBA00022827"/>
    </source>
</evidence>
<dbReference type="GO" id="GO:0006071">
    <property type="term" value="P:glycerol metabolic process"/>
    <property type="evidence" value="ECO:0007669"/>
    <property type="project" value="UniProtKB-KW"/>
</dbReference>
<protein>
    <submittedName>
        <fullName evidence="9">Glycerol-3-phosphate dehydrogenase/oxidase</fullName>
    </submittedName>
</protein>
<dbReference type="GO" id="GO:0046168">
    <property type="term" value="P:glycerol-3-phosphate catabolic process"/>
    <property type="evidence" value="ECO:0007669"/>
    <property type="project" value="TreeGrafter"/>
</dbReference>
<accession>A0AAE9VS48</accession>
<proteinExistence type="inferred from homology"/>
<keyword evidence="10" id="KW-1185">Reference proteome</keyword>
<keyword evidence="3" id="KW-0285">Flavoprotein</keyword>
<evidence type="ECO:0000256" key="1">
    <source>
        <dbReference type="ARBA" id="ARBA00001974"/>
    </source>
</evidence>
<organism evidence="9 10">
    <name type="scientific">Denitrificimonas caeni</name>
    <dbReference type="NCBI Taxonomy" id="521720"/>
    <lineage>
        <taxon>Bacteria</taxon>
        <taxon>Pseudomonadati</taxon>
        <taxon>Pseudomonadota</taxon>
        <taxon>Gammaproteobacteria</taxon>
        <taxon>Pseudomonadales</taxon>
        <taxon>Pseudomonadaceae</taxon>
        <taxon>Denitrificimonas</taxon>
    </lineage>
</organism>
<evidence type="ECO:0000256" key="2">
    <source>
        <dbReference type="ARBA" id="ARBA00007330"/>
    </source>
</evidence>
<evidence type="ECO:0000256" key="4">
    <source>
        <dbReference type="ARBA" id="ARBA00022798"/>
    </source>
</evidence>
<dbReference type="Gene3D" id="3.30.9.10">
    <property type="entry name" value="D-Amino Acid Oxidase, subunit A, domain 2"/>
    <property type="match status" value="1"/>
</dbReference>
<dbReference type="InterPro" id="IPR031656">
    <property type="entry name" value="DAO_C"/>
</dbReference>
<evidence type="ECO:0000256" key="6">
    <source>
        <dbReference type="ARBA" id="ARBA00023002"/>
    </source>
</evidence>
<sequence>MTSAATQHVNWTQAWRDQVLPELAAQTWDLIVIGGGITGAGVIREAAKRGWRCLLVEQRDFAWGTSSRSSKMVHGGLRYISQGELALTRDSVRERQLLLDNEAGLVEPLPFLYPHYQGEFPGRWVFSWVLRLYDGFAGQSLQQFHPPWQVPMVVNGLQQEHLQGASQFQDAVTDDARLVMHVLAEARALGACVVSNLRVLGRLYSEDNAAAAGDVEQRVSGVRIEDTLTGAQFDLTCKALAQATGVWTDAAGLSKQQHDIRPLRGSHLLLPSWRLPVSQSVSFKHPIDKRLMFIFPWEGATVIGTTDIDHKDDLNQEAAISQAEVEYLLAGCAKVFPSAQISAEDVLSTWSGVRPIVVKSTESGHKPSDESREHMLWIEPGCVSLSGGKLTTFRLLALEMLQACTLFNGCSMQETAQAHSLSAPRPAHDCLAGLSSSVQRRLYGRYRANWPAFCAMFSEVGMQQVSTTPIYWAELAFACEHELVIHLDDLLLRRTRLGLLLAQGAVAVLEQVRELCQPRLAWDDQRWAEEQQRYLRIYQQFYSLPSAAVVGL</sequence>
<reference evidence="9 10" key="1">
    <citation type="submission" date="2022-12" db="EMBL/GenBank/DDBJ databases">
        <title>Coexistence and Characterization of a Novel Tigecycline Resistance gene tet(X) variant and blaNDM-1 in a Pseudomonas caeni Isolate of Chicken Origin.</title>
        <authorList>
            <person name="Lu X."/>
            <person name="Zhang L."/>
            <person name="Li R."/>
            <person name="Wang Z."/>
        </authorList>
    </citation>
    <scope>NUCLEOTIDE SEQUENCE [LARGE SCALE GENOMIC DNA]</scope>
    <source>
        <strain evidence="9 10">CE14</strain>
    </source>
</reference>
<evidence type="ECO:0000259" key="8">
    <source>
        <dbReference type="Pfam" id="PF16901"/>
    </source>
</evidence>
<dbReference type="KEGG" id="dce:O6P33_10285"/>